<evidence type="ECO:0000256" key="6">
    <source>
        <dbReference type="ARBA" id="ARBA00023136"/>
    </source>
</evidence>
<dbReference type="InterPro" id="IPR001206">
    <property type="entry name" value="Diacylglycerol_kinase_cat_dom"/>
</dbReference>
<dbReference type="PANTHER" id="PTHR14969">
    <property type="entry name" value="SPHINGOSINE-1-PHOSPHATE PHOSPHOHYDROLASE"/>
    <property type="match status" value="1"/>
</dbReference>
<dbReference type="SUPFAM" id="SSF111331">
    <property type="entry name" value="NAD kinase/diacylglycerol kinase-like"/>
    <property type="match status" value="1"/>
</dbReference>
<dbReference type="SMART" id="SM00014">
    <property type="entry name" value="acidPPc"/>
    <property type="match status" value="1"/>
</dbReference>
<protein>
    <recommendedName>
        <fullName evidence="7">DAGKc domain-containing protein</fullName>
    </recommendedName>
</protein>
<keyword evidence="3" id="KW-0812">Transmembrane</keyword>
<keyword evidence="9" id="KW-1185">Reference proteome</keyword>
<reference evidence="9" key="1">
    <citation type="submission" date="2018-04" db="EMBL/GenBank/DDBJ databases">
        <authorList>
            <person name="Liu S."/>
            <person name="Wang Z."/>
            <person name="Li J."/>
        </authorList>
    </citation>
    <scope>NUCLEOTIDE SEQUENCE [LARGE SCALE GENOMIC DNA]</scope>
    <source>
        <strain evidence="9">622</strain>
    </source>
</reference>
<organism evidence="8 9">
    <name type="scientific">Mycetocola zhujimingii</name>
    <dbReference type="NCBI Taxonomy" id="2079792"/>
    <lineage>
        <taxon>Bacteria</taxon>
        <taxon>Bacillati</taxon>
        <taxon>Actinomycetota</taxon>
        <taxon>Actinomycetes</taxon>
        <taxon>Micrococcales</taxon>
        <taxon>Microbacteriaceae</taxon>
        <taxon>Mycetocola</taxon>
    </lineage>
</organism>
<keyword evidence="5" id="KW-1133">Transmembrane helix</keyword>
<comment type="subcellular location">
    <subcellularLocation>
        <location evidence="1">Cell membrane</location>
        <topology evidence="1">Multi-pass membrane protein</topology>
    </subcellularLocation>
</comment>
<dbReference type="Gene3D" id="1.20.144.10">
    <property type="entry name" value="Phosphatidic acid phosphatase type 2/haloperoxidase"/>
    <property type="match status" value="1"/>
</dbReference>
<accession>A0A2U1TE01</accession>
<evidence type="ECO:0000256" key="2">
    <source>
        <dbReference type="ARBA" id="ARBA00022475"/>
    </source>
</evidence>
<dbReference type="InterPro" id="IPR000326">
    <property type="entry name" value="PAP2/HPO"/>
</dbReference>
<evidence type="ECO:0000313" key="9">
    <source>
        <dbReference type="Proteomes" id="UP000244962"/>
    </source>
</evidence>
<evidence type="ECO:0000256" key="4">
    <source>
        <dbReference type="ARBA" id="ARBA00022801"/>
    </source>
</evidence>
<dbReference type="Proteomes" id="UP000244962">
    <property type="component" value="Unassembled WGS sequence"/>
</dbReference>
<dbReference type="SUPFAM" id="SSF48317">
    <property type="entry name" value="Acid phosphatase/Vanadium-dependent haloperoxidase"/>
    <property type="match status" value="1"/>
</dbReference>
<dbReference type="PANTHER" id="PTHR14969:SF62">
    <property type="entry name" value="DECAPRENYLPHOSPHORYL-5-PHOSPHORIBOSE PHOSPHATASE RV3807C-RELATED"/>
    <property type="match status" value="1"/>
</dbReference>
<dbReference type="EMBL" id="QEFB01000007">
    <property type="protein sequence ID" value="PWC07104.1"/>
    <property type="molecule type" value="Genomic_DNA"/>
</dbReference>
<evidence type="ECO:0000256" key="5">
    <source>
        <dbReference type="ARBA" id="ARBA00022989"/>
    </source>
</evidence>
<dbReference type="InterPro" id="IPR017438">
    <property type="entry name" value="ATP-NAD_kinase_N"/>
</dbReference>
<dbReference type="GO" id="GO:0016301">
    <property type="term" value="F:kinase activity"/>
    <property type="evidence" value="ECO:0007669"/>
    <property type="project" value="InterPro"/>
</dbReference>
<evidence type="ECO:0000256" key="3">
    <source>
        <dbReference type="ARBA" id="ARBA00022692"/>
    </source>
</evidence>
<gene>
    <name evidence="8" type="ORF">DF223_08255</name>
</gene>
<dbReference type="Pfam" id="PF01569">
    <property type="entry name" value="PAP2"/>
    <property type="match status" value="1"/>
</dbReference>
<name>A0A2U1TE01_9MICO</name>
<evidence type="ECO:0000313" key="8">
    <source>
        <dbReference type="EMBL" id="PWC07104.1"/>
    </source>
</evidence>
<proteinExistence type="predicted"/>
<dbReference type="Gene3D" id="3.40.50.10330">
    <property type="entry name" value="Probable inorganic polyphosphate/atp-NAD kinase, domain 1"/>
    <property type="match status" value="1"/>
</dbReference>
<dbReference type="CDD" id="cd01610">
    <property type="entry name" value="PAP2_like"/>
    <property type="match status" value="1"/>
</dbReference>
<dbReference type="SMART" id="SM00046">
    <property type="entry name" value="DAGKc"/>
    <property type="match status" value="1"/>
</dbReference>
<dbReference type="Pfam" id="PF00781">
    <property type="entry name" value="DAGK_cat"/>
    <property type="match status" value="1"/>
</dbReference>
<evidence type="ECO:0000256" key="1">
    <source>
        <dbReference type="ARBA" id="ARBA00004651"/>
    </source>
</evidence>
<dbReference type="PROSITE" id="PS50146">
    <property type="entry name" value="DAGK"/>
    <property type="match status" value="1"/>
</dbReference>
<keyword evidence="6" id="KW-0472">Membrane</keyword>
<dbReference type="Gene3D" id="2.60.200.40">
    <property type="match status" value="1"/>
</dbReference>
<sequence>MLFPAWVRKGDARAGRHINSRGAPPAVDSALRHLSRSADRSVLWFAIGGGLLAMGQRRAALRGLLSLTVASAVANLVGKKLFGGDRPLTKDIPIGRRLHRSPESPSFPSGHAASAAAFATGIALEQPALGLAVAPVAGAVAYSRVHTGAHWLSDVLGGVAIGVGVAAAGKALVPAPVPRVVREGGIDIALPAAPSGDGVFIVANPSSGKDVVGRTDPLTRIGERMPHARVHILADDDTPDAVITEALASDHPPRILGVCGGDGTVSATADTARKAGLPLVVIPGGTFNHFALAVGVDSVDDALDAVASGVGARVDVAELWLDDGAPITVLNVASIGIYPEFVLEREGLEHRLGKWLSAVVAAIRVIRREEPVTLEIDGERRDVWSVFAGVNRNEPDVPAPLSRKRLDDGVLDVRILPAGSRVQAVASLAFGRRSSAVLRAVGVIRPGGVESFTTESLSVTVWPKRGQTAGFAHDGEAEDVDPDAATRDFRSTVRLVEGALDVYCPPAA</sequence>
<dbReference type="GO" id="GO:0005886">
    <property type="term" value="C:plasma membrane"/>
    <property type="evidence" value="ECO:0007669"/>
    <property type="project" value="UniProtKB-SubCell"/>
</dbReference>
<comment type="caution">
    <text evidence="8">The sequence shown here is derived from an EMBL/GenBank/DDBJ whole genome shotgun (WGS) entry which is preliminary data.</text>
</comment>
<keyword evidence="2" id="KW-1003">Cell membrane</keyword>
<dbReference type="GO" id="GO:0016787">
    <property type="term" value="F:hydrolase activity"/>
    <property type="evidence" value="ECO:0007669"/>
    <property type="project" value="UniProtKB-KW"/>
</dbReference>
<dbReference type="InterPro" id="IPR016064">
    <property type="entry name" value="NAD/diacylglycerol_kinase_sf"/>
</dbReference>
<feature type="domain" description="DAGKc" evidence="7">
    <location>
        <begin position="242"/>
        <end position="323"/>
    </location>
</feature>
<evidence type="ECO:0000259" key="7">
    <source>
        <dbReference type="PROSITE" id="PS50146"/>
    </source>
</evidence>
<keyword evidence="4" id="KW-0378">Hydrolase</keyword>
<dbReference type="AlphaFoldDB" id="A0A2U1TE01"/>
<dbReference type="InterPro" id="IPR036938">
    <property type="entry name" value="PAP2/HPO_sf"/>
</dbReference>